<dbReference type="InterPro" id="IPR036291">
    <property type="entry name" value="NAD(P)-bd_dom_sf"/>
</dbReference>
<feature type="domain" description="DUF2520" evidence="2">
    <location>
        <begin position="140"/>
        <end position="267"/>
    </location>
</feature>
<dbReference type="SUPFAM" id="SSF51735">
    <property type="entry name" value="NAD(P)-binding Rossmann-fold domains"/>
    <property type="match status" value="1"/>
</dbReference>
<dbReference type="Gene3D" id="1.10.1040.20">
    <property type="entry name" value="ProC-like, C-terminal domain"/>
    <property type="match status" value="1"/>
</dbReference>
<comment type="caution">
    <text evidence="3">The sequence shown here is derived from an EMBL/GenBank/DDBJ whole genome shotgun (WGS) entry which is preliminary data.</text>
</comment>
<sequence>MPILTLPRLHLIGAGRLGRTLARLWQAAGQVQVDQIVTRHADSSAAAIDFIGAGRAASLAELGPAELILLATPDDLLAPVAAELAASRPSLAGSVVFHASGSRPAELLAPLRDRGAAIASVHPLLSFAEPSQALHDFAGCYCGCEGDPAALARLGPLFDAIGARRFTLDAAQKPLYHAAAVFACNDLVALMEAAQRCLEAAGVERATGWAALQPLIQATLANIGRVGPRAALTGPVARGDSATVASQGAAVARLDPASGHAYRALGQLALELAPLDPSSRARMAQALAGDTR</sequence>
<feature type="domain" description="Putative oxidoreductase/dehydrogenase Rossmann-like" evidence="1">
    <location>
        <begin position="10"/>
        <end position="123"/>
    </location>
</feature>
<evidence type="ECO:0000313" key="4">
    <source>
        <dbReference type="Proteomes" id="UP001595791"/>
    </source>
</evidence>
<dbReference type="Pfam" id="PF10728">
    <property type="entry name" value="DUF2520"/>
    <property type="match status" value="1"/>
</dbReference>
<protein>
    <submittedName>
        <fullName evidence="3">Rossmann-like and DUF2520 domain-containing protein</fullName>
    </submittedName>
</protein>
<proteinExistence type="predicted"/>
<dbReference type="Proteomes" id="UP001595791">
    <property type="component" value="Unassembled WGS sequence"/>
</dbReference>
<organism evidence="3 4">
    <name type="scientific">Chitinimonas lacunae</name>
    <dbReference type="NCBI Taxonomy" id="1963018"/>
    <lineage>
        <taxon>Bacteria</taxon>
        <taxon>Pseudomonadati</taxon>
        <taxon>Pseudomonadota</taxon>
        <taxon>Betaproteobacteria</taxon>
        <taxon>Neisseriales</taxon>
        <taxon>Chitinibacteraceae</taxon>
        <taxon>Chitinimonas</taxon>
    </lineage>
</organism>
<dbReference type="InterPro" id="IPR037108">
    <property type="entry name" value="TM1727-like_C_sf"/>
</dbReference>
<dbReference type="InterPro" id="IPR018931">
    <property type="entry name" value="DUF2520"/>
</dbReference>
<dbReference type="PANTHER" id="PTHR40459">
    <property type="entry name" value="CONSERVED HYPOTHETICAL ALANINE AND LEUCINE RICH PROTEIN"/>
    <property type="match status" value="1"/>
</dbReference>
<keyword evidence="4" id="KW-1185">Reference proteome</keyword>
<dbReference type="EMBL" id="JBHSBU010000001">
    <property type="protein sequence ID" value="MFC4161076.1"/>
    <property type="molecule type" value="Genomic_DNA"/>
</dbReference>
<name>A0ABV8MUQ2_9NEIS</name>
<gene>
    <name evidence="3" type="ORF">ACFOW7_17200</name>
</gene>
<reference evidence="4" key="1">
    <citation type="journal article" date="2019" name="Int. J. Syst. Evol. Microbiol.">
        <title>The Global Catalogue of Microorganisms (GCM) 10K type strain sequencing project: providing services to taxonomists for standard genome sequencing and annotation.</title>
        <authorList>
            <consortium name="The Broad Institute Genomics Platform"/>
            <consortium name="The Broad Institute Genome Sequencing Center for Infectious Disease"/>
            <person name="Wu L."/>
            <person name="Ma J."/>
        </authorList>
    </citation>
    <scope>NUCLEOTIDE SEQUENCE [LARGE SCALE GENOMIC DNA]</scope>
    <source>
        <strain evidence="4">LMG 29894</strain>
    </source>
</reference>
<evidence type="ECO:0000259" key="1">
    <source>
        <dbReference type="Pfam" id="PF10727"/>
    </source>
</evidence>
<dbReference type="RefSeq" id="WP_378166605.1">
    <property type="nucleotide sequence ID" value="NZ_JBHSBU010000001.1"/>
</dbReference>
<dbReference type="InterPro" id="IPR008927">
    <property type="entry name" value="6-PGluconate_DH-like_C_sf"/>
</dbReference>
<dbReference type="PANTHER" id="PTHR40459:SF1">
    <property type="entry name" value="CONSERVED HYPOTHETICAL ALANINE AND LEUCINE RICH PROTEIN"/>
    <property type="match status" value="1"/>
</dbReference>
<dbReference type="InterPro" id="IPR019665">
    <property type="entry name" value="OxRdtase/DH_put_Rossmann_dom"/>
</dbReference>
<dbReference type="Gene3D" id="3.40.50.720">
    <property type="entry name" value="NAD(P)-binding Rossmann-like Domain"/>
    <property type="match status" value="1"/>
</dbReference>
<dbReference type="SUPFAM" id="SSF48179">
    <property type="entry name" value="6-phosphogluconate dehydrogenase C-terminal domain-like"/>
    <property type="match status" value="1"/>
</dbReference>
<evidence type="ECO:0000313" key="3">
    <source>
        <dbReference type="EMBL" id="MFC4161076.1"/>
    </source>
</evidence>
<accession>A0ABV8MUQ2</accession>
<dbReference type="Pfam" id="PF10727">
    <property type="entry name" value="Rossmann-like"/>
    <property type="match status" value="1"/>
</dbReference>
<evidence type="ECO:0000259" key="2">
    <source>
        <dbReference type="Pfam" id="PF10728"/>
    </source>
</evidence>